<reference evidence="2 3" key="1">
    <citation type="journal article" date="2021" name="Int. J. Syst. Evol. Microbiol.">
        <title>Reticulibacter mediterranei gen. nov., sp. nov., within the new family Reticulibacteraceae fam. nov., and Ktedonospora formicarum gen. nov., sp. nov., Ktedonobacter robiniae sp. nov., Dictyobacter formicarum sp. nov. and Dictyobacter arantiisoli sp. nov., belonging to the class Ktedonobacteria.</title>
        <authorList>
            <person name="Yabe S."/>
            <person name="Zheng Y."/>
            <person name="Wang C.M."/>
            <person name="Sakai Y."/>
            <person name="Abe K."/>
            <person name="Yokota A."/>
            <person name="Donadio S."/>
            <person name="Cavaletti L."/>
            <person name="Monciardini P."/>
        </authorList>
    </citation>
    <scope>NUCLEOTIDE SEQUENCE [LARGE SCALE GENOMIC DNA]</scope>
    <source>
        <strain evidence="2 3">SOSP1-30</strain>
    </source>
</reference>
<keyword evidence="3" id="KW-1185">Reference proteome</keyword>
<dbReference type="PRINTS" id="PR00080">
    <property type="entry name" value="SDRFAMILY"/>
</dbReference>
<dbReference type="NCBIfam" id="NF005559">
    <property type="entry name" value="PRK07231.1"/>
    <property type="match status" value="1"/>
</dbReference>
<dbReference type="Gene3D" id="3.40.50.720">
    <property type="entry name" value="NAD(P)-binding Rossmann-like Domain"/>
    <property type="match status" value="1"/>
</dbReference>
<protein>
    <submittedName>
        <fullName evidence="2">Beta-ketoacyl-ACP reductase</fullName>
    </submittedName>
</protein>
<dbReference type="InterPro" id="IPR020904">
    <property type="entry name" value="Sc_DH/Rdtase_CS"/>
</dbReference>
<evidence type="ECO:0000313" key="2">
    <source>
        <dbReference type="EMBL" id="GHO53844.1"/>
    </source>
</evidence>
<comment type="caution">
    <text evidence="2">The sequence shown here is derived from an EMBL/GenBank/DDBJ whole genome shotgun (WGS) entry which is preliminary data.</text>
</comment>
<dbReference type="InterPro" id="IPR002347">
    <property type="entry name" value="SDR_fam"/>
</dbReference>
<dbReference type="RefSeq" id="WP_201370620.1">
    <property type="nucleotide sequence ID" value="NZ_BNJG01000001.1"/>
</dbReference>
<dbReference type="SUPFAM" id="SSF51735">
    <property type="entry name" value="NAD(P)-binding Rossmann-fold domains"/>
    <property type="match status" value="1"/>
</dbReference>
<comment type="similarity">
    <text evidence="1">Belongs to the short-chain dehydrogenases/reductases (SDR) family.</text>
</comment>
<dbReference type="PRINTS" id="PR00081">
    <property type="entry name" value="GDHRDH"/>
</dbReference>
<name>A0ABQ3UM69_9CHLR</name>
<accession>A0ABQ3UM69</accession>
<evidence type="ECO:0000256" key="1">
    <source>
        <dbReference type="ARBA" id="ARBA00006484"/>
    </source>
</evidence>
<dbReference type="Proteomes" id="UP000654345">
    <property type="component" value="Unassembled WGS sequence"/>
</dbReference>
<dbReference type="Pfam" id="PF13561">
    <property type="entry name" value="adh_short_C2"/>
    <property type="match status" value="1"/>
</dbReference>
<dbReference type="PROSITE" id="PS00061">
    <property type="entry name" value="ADH_SHORT"/>
    <property type="match status" value="1"/>
</dbReference>
<proteinExistence type="inferred from homology"/>
<gene>
    <name evidence="2" type="ORF">KSB_23190</name>
</gene>
<sequence length="249" mass="27246">MARTAIITGGIKGLGKAIALHMAREGYHLVLSYHSDDVAAQETYQECHVLTPQVLVIRSNVANTHDVENLFHVASSQFGSIDVLINNAGLNIDKPVLELSEEDWDHVVDTNMKGTFLCSQCAARYMLHQEAGGYIINLGATTGITGRKNGLNYCASKAGILTMTKCLALELAPKIHVNCILPGFIQTQEVEERYGTRDPQRLKKIEQSIPLKRIGQPEEIAQAVDFLLSPGADFIHGQKLIVDGGGFMY</sequence>
<dbReference type="InterPro" id="IPR036291">
    <property type="entry name" value="NAD(P)-bd_dom_sf"/>
</dbReference>
<dbReference type="PANTHER" id="PTHR42760">
    <property type="entry name" value="SHORT-CHAIN DEHYDROGENASES/REDUCTASES FAMILY MEMBER"/>
    <property type="match status" value="1"/>
</dbReference>
<evidence type="ECO:0000313" key="3">
    <source>
        <dbReference type="Proteomes" id="UP000654345"/>
    </source>
</evidence>
<dbReference type="EMBL" id="BNJG01000001">
    <property type="protein sequence ID" value="GHO53844.1"/>
    <property type="molecule type" value="Genomic_DNA"/>
</dbReference>
<organism evidence="2 3">
    <name type="scientific">Ktedonobacter robiniae</name>
    <dbReference type="NCBI Taxonomy" id="2778365"/>
    <lineage>
        <taxon>Bacteria</taxon>
        <taxon>Bacillati</taxon>
        <taxon>Chloroflexota</taxon>
        <taxon>Ktedonobacteria</taxon>
        <taxon>Ktedonobacterales</taxon>
        <taxon>Ktedonobacteraceae</taxon>
        <taxon>Ktedonobacter</taxon>
    </lineage>
</organism>